<dbReference type="CDD" id="cd07984">
    <property type="entry name" value="LPLAT_LABLAT-like"/>
    <property type="match status" value="1"/>
</dbReference>
<name>A0A554VM08_9FLAO</name>
<keyword evidence="6 8" id="KW-0012">Acyltransferase</keyword>
<sequence>MQLLIYSLVYPIILGISKLPWRLFYAFSTGIYFIIYYIVRYRRKTVTENLQLVFPEKSKEEIFSIRKKFYKHMCDMFLEMTKSLSISREELIKRYKVTNLDEFHEFEKKNKSIIALMGHYGSFEWSNAIDLVSINPCVGIYKQIENKYFDRLAHRIRGRFNSRLIASHKVARQIIKDKQEDTVCAYGMISDQSPKIGNAKYWTNFMGVKVPIFLGGEFLAQRLDVIVLYLHVEKVKRGYYEVRFIPISENSKTEEKYHVTKEYLRLLEGQIREKPQYYLWTHKRWKHRNTPIPEGAVVD</sequence>
<dbReference type="RefSeq" id="WP_143916253.1">
    <property type="nucleotide sequence ID" value="NZ_CANMIK010000014.1"/>
</dbReference>
<evidence type="ECO:0000256" key="6">
    <source>
        <dbReference type="ARBA" id="ARBA00023315"/>
    </source>
</evidence>
<evidence type="ECO:0000313" key="8">
    <source>
        <dbReference type="EMBL" id="TSE09238.1"/>
    </source>
</evidence>
<evidence type="ECO:0000256" key="2">
    <source>
        <dbReference type="ARBA" id="ARBA00022475"/>
    </source>
</evidence>
<accession>A0A554VM08</accession>
<keyword evidence="7" id="KW-1133">Transmembrane helix</keyword>
<gene>
    <name evidence="8" type="ORF">FOF46_09235</name>
</gene>
<keyword evidence="3" id="KW-0997">Cell inner membrane</keyword>
<evidence type="ECO:0000256" key="3">
    <source>
        <dbReference type="ARBA" id="ARBA00022519"/>
    </source>
</evidence>
<dbReference type="EMBL" id="VLNR01000015">
    <property type="protein sequence ID" value="TSE09238.1"/>
    <property type="molecule type" value="Genomic_DNA"/>
</dbReference>
<dbReference type="PIRSF" id="PIRSF026649">
    <property type="entry name" value="MsbB"/>
    <property type="match status" value="1"/>
</dbReference>
<keyword evidence="9" id="KW-1185">Reference proteome</keyword>
<comment type="caution">
    <text evidence="8">The sequence shown here is derived from an EMBL/GenBank/DDBJ whole genome shotgun (WGS) entry which is preliminary data.</text>
</comment>
<keyword evidence="5 7" id="KW-0472">Membrane</keyword>
<dbReference type="PANTHER" id="PTHR30606">
    <property type="entry name" value="LIPID A BIOSYNTHESIS LAUROYL ACYLTRANSFERASE"/>
    <property type="match status" value="1"/>
</dbReference>
<reference evidence="8 9" key="1">
    <citation type="submission" date="2019-07" db="EMBL/GenBank/DDBJ databases">
        <title>The draft genome sequence of Aquimarina algiphila M91.</title>
        <authorList>
            <person name="Meng X."/>
        </authorList>
    </citation>
    <scope>NUCLEOTIDE SEQUENCE [LARGE SCALE GENOMIC DNA]</scope>
    <source>
        <strain evidence="8 9">M91</strain>
    </source>
</reference>
<organism evidence="8 9">
    <name type="scientific">Aquimarina algiphila</name>
    <dbReference type="NCBI Taxonomy" id="2047982"/>
    <lineage>
        <taxon>Bacteria</taxon>
        <taxon>Pseudomonadati</taxon>
        <taxon>Bacteroidota</taxon>
        <taxon>Flavobacteriia</taxon>
        <taxon>Flavobacteriales</taxon>
        <taxon>Flavobacteriaceae</taxon>
        <taxon>Aquimarina</taxon>
    </lineage>
</organism>
<feature type="transmembrane region" description="Helical" evidence="7">
    <location>
        <begin position="20"/>
        <end position="39"/>
    </location>
</feature>
<proteinExistence type="predicted"/>
<dbReference type="AlphaFoldDB" id="A0A554VM08"/>
<dbReference type="InterPro" id="IPR004960">
    <property type="entry name" value="LipA_acyltrans"/>
</dbReference>
<evidence type="ECO:0000256" key="4">
    <source>
        <dbReference type="ARBA" id="ARBA00022679"/>
    </source>
</evidence>
<dbReference type="PANTHER" id="PTHR30606:SF10">
    <property type="entry name" value="PHOSPHATIDYLINOSITOL MANNOSIDE ACYLTRANSFERASE"/>
    <property type="match status" value="1"/>
</dbReference>
<protein>
    <submittedName>
        <fullName evidence="8">Lipid A biosynthesis acyltransferase</fullName>
    </submittedName>
</protein>
<keyword evidence="2" id="KW-1003">Cell membrane</keyword>
<dbReference type="Proteomes" id="UP000318833">
    <property type="component" value="Unassembled WGS sequence"/>
</dbReference>
<comment type="subcellular location">
    <subcellularLocation>
        <location evidence="1">Cell inner membrane</location>
    </subcellularLocation>
</comment>
<dbReference type="GO" id="GO:0005886">
    <property type="term" value="C:plasma membrane"/>
    <property type="evidence" value="ECO:0007669"/>
    <property type="project" value="UniProtKB-SubCell"/>
</dbReference>
<evidence type="ECO:0000313" key="9">
    <source>
        <dbReference type="Proteomes" id="UP000318833"/>
    </source>
</evidence>
<dbReference type="GO" id="GO:0016746">
    <property type="term" value="F:acyltransferase activity"/>
    <property type="evidence" value="ECO:0007669"/>
    <property type="project" value="UniProtKB-KW"/>
</dbReference>
<evidence type="ECO:0000256" key="7">
    <source>
        <dbReference type="SAM" id="Phobius"/>
    </source>
</evidence>
<evidence type="ECO:0000256" key="1">
    <source>
        <dbReference type="ARBA" id="ARBA00004533"/>
    </source>
</evidence>
<dbReference type="GO" id="GO:0009247">
    <property type="term" value="P:glycolipid biosynthetic process"/>
    <property type="evidence" value="ECO:0007669"/>
    <property type="project" value="UniProtKB-ARBA"/>
</dbReference>
<keyword evidence="4 8" id="KW-0808">Transferase</keyword>
<keyword evidence="7" id="KW-0812">Transmembrane</keyword>
<evidence type="ECO:0000256" key="5">
    <source>
        <dbReference type="ARBA" id="ARBA00023136"/>
    </source>
</evidence>
<dbReference type="Pfam" id="PF03279">
    <property type="entry name" value="Lip_A_acyltrans"/>
    <property type="match status" value="1"/>
</dbReference>
<dbReference type="OrthoDB" id="9801955at2"/>